<dbReference type="GO" id="GO:0022857">
    <property type="term" value="F:transmembrane transporter activity"/>
    <property type="evidence" value="ECO:0007669"/>
    <property type="project" value="InterPro"/>
</dbReference>
<keyword evidence="2" id="KW-0813">Transport</keyword>
<evidence type="ECO:0000256" key="6">
    <source>
        <dbReference type="SAM" id="Phobius"/>
    </source>
</evidence>
<sequence length="523" mass="58698">MVTEQQRRTPDDIFVHDPLLDDEAAVAATNSTMTVNQQLQNIDKKSTSSKTMIENEEEDEFVYSPEEKKLLKKMNWITTPFIFIIVFLQYLDKITLNYSAVMNLFEDTNISEDEFGLSGALYYIGFLVFLFPNQYFMHRFPLSKYMGVLLVLWGATLACTALVTNFTQLAVLRCLLGFFESGATPSILMLIALLYRRREQSALFSVVPSTMAFGGAMGGLIGYGFLSMGGVSGLSSWKWYMIVLGAATSVLGCIIFIFLPDKANSRWFRLNSIEKKIVEERIQDSAMVQQKSMNYQHIWESVKELSLYCYLLIALLLNLVNGALSLYSTLILNTLGHFSDALSILLSIPSSVIAIILISLAAYLSKRYKENAYIGVLGCAITILGLILLLVVPEGGGILSGIFLAIVGPQYTIFLTISSVNIAGYTKKSFYMGTITATYCVGNFVGPLLIREDFAPRYMPAMVVLIVVVAITALLFLYLRWSYIRENRRRQQLKADGKLPPQSQHVEEDDLTDKTNLYFVYHT</sequence>
<evidence type="ECO:0000256" key="4">
    <source>
        <dbReference type="ARBA" id="ARBA00022989"/>
    </source>
</evidence>
<dbReference type="SUPFAM" id="SSF103473">
    <property type="entry name" value="MFS general substrate transporter"/>
    <property type="match status" value="1"/>
</dbReference>
<keyword evidence="9" id="KW-1185">Reference proteome</keyword>
<feature type="transmembrane region" description="Helical" evidence="6">
    <location>
        <begin position="237"/>
        <end position="259"/>
    </location>
</feature>
<feature type="transmembrane region" description="Helical" evidence="6">
    <location>
        <begin position="115"/>
        <end position="133"/>
    </location>
</feature>
<dbReference type="AlphaFoldDB" id="A0AAD5KJ64"/>
<gene>
    <name evidence="8" type="ORF">BDA99DRAFT_499062</name>
</gene>
<proteinExistence type="predicted"/>
<accession>A0AAD5KJ64</accession>
<evidence type="ECO:0000256" key="2">
    <source>
        <dbReference type="ARBA" id="ARBA00022448"/>
    </source>
</evidence>
<feature type="domain" description="Major facilitator superfamily (MFS) profile" evidence="7">
    <location>
        <begin position="78"/>
        <end position="485"/>
    </location>
</feature>
<evidence type="ECO:0000259" key="7">
    <source>
        <dbReference type="PROSITE" id="PS50850"/>
    </source>
</evidence>
<reference evidence="8" key="2">
    <citation type="submission" date="2023-02" db="EMBL/GenBank/DDBJ databases">
        <authorList>
            <consortium name="DOE Joint Genome Institute"/>
            <person name="Mondo S.J."/>
            <person name="Chang Y."/>
            <person name="Wang Y."/>
            <person name="Ahrendt S."/>
            <person name="Andreopoulos W."/>
            <person name="Barry K."/>
            <person name="Beard J."/>
            <person name="Benny G.L."/>
            <person name="Blankenship S."/>
            <person name="Bonito G."/>
            <person name="Cuomo C."/>
            <person name="Desiro A."/>
            <person name="Gervers K.A."/>
            <person name="Hundley H."/>
            <person name="Kuo A."/>
            <person name="LaButti K."/>
            <person name="Lang B.F."/>
            <person name="Lipzen A."/>
            <person name="O'Donnell K."/>
            <person name="Pangilinan J."/>
            <person name="Reynolds N."/>
            <person name="Sandor L."/>
            <person name="Smith M.W."/>
            <person name="Tsang A."/>
            <person name="Grigoriev I.V."/>
            <person name="Stajich J.E."/>
            <person name="Spatafora J.W."/>
        </authorList>
    </citation>
    <scope>NUCLEOTIDE SEQUENCE</scope>
    <source>
        <strain evidence="8">RSA 2281</strain>
    </source>
</reference>
<feature type="transmembrane region" description="Helical" evidence="6">
    <location>
        <begin position="307"/>
        <end position="332"/>
    </location>
</feature>
<feature type="transmembrane region" description="Helical" evidence="6">
    <location>
        <begin position="145"/>
        <end position="164"/>
    </location>
</feature>
<feature type="transmembrane region" description="Helical" evidence="6">
    <location>
        <begin position="170"/>
        <end position="195"/>
    </location>
</feature>
<dbReference type="PANTHER" id="PTHR43791:SF36">
    <property type="entry name" value="TRANSPORTER, PUTATIVE (AFU_ORTHOLOGUE AFUA_6G08340)-RELATED"/>
    <property type="match status" value="1"/>
</dbReference>
<feature type="transmembrane region" description="Helical" evidence="6">
    <location>
        <begin position="429"/>
        <end position="450"/>
    </location>
</feature>
<organism evidence="8 9">
    <name type="scientific">Phascolomyces articulosus</name>
    <dbReference type="NCBI Taxonomy" id="60185"/>
    <lineage>
        <taxon>Eukaryota</taxon>
        <taxon>Fungi</taxon>
        <taxon>Fungi incertae sedis</taxon>
        <taxon>Mucoromycota</taxon>
        <taxon>Mucoromycotina</taxon>
        <taxon>Mucoromycetes</taxon>
        <taxon>Mucorales</taxon>
        <taxon>Lichtheimiaceae</taxon>
        <taxon>Phascolomyces</taxon>
    </lineage>
</organism>
<keyword evidence="5 6" id="KW-0472">Membrane</keyword>
<protein>
    <submittedName>
        <fullName evidence="8">Major facilitator superfamily domain-containing protein</fullName>
    </submittedName>
</protein>
<reference evidence="8" key="1">
    <citation type="journal article" date="2022" name="IScience">
        <title>Evolution of zygomycete secretomes and the origins of terrestrial fungal ecologies.</title>
        <authorList>
            <person name="Chang Y."/>
            <person name="Wang Y."/>
            <person name="Mondo S."/>
            <person name="Ahrendt S."/>
            <person name="Andreopoulos W."/>
            <person name="Barry K."/>
            <person name="Beard J."/>
            <person name="Benny G.L."/>
            <person name="Blankenship S."/>
            <person name="Bonito G."/>
            <person name="Cuomo C."/>
            <person name="Desiro A."/>
            <person name="Gervers K.A."/>
            <person name="Hundley H."/>
            <person name="Kuo A."/>
            <person name="LaButti K."/>
            <person name="Lang B.F."/>
            <person name="Lipzen A."/>
            <person name="O'Donnell K."/>
            <person name="Pangilinan J."/>
            <person name="Reynolds N."/>
            <person name="Sandor L."/>
            <person name="Smith M.E."/>
            <person name="Tsang A."/>
            <person name="Grigoriev I.V."/>
            <person name="Stajich J.E."/>
            <person name="Spatafora J.W."/>
        </authorList>
    </citation>
    <scope>NUCLEOTIDE SEQUENCE</scope>
    <source>
        <strain evidence="8">RSA 2281</strain>
    </source>
</reference>
<comment type="subcellular location">
    <subcellularLocation>
        <location evidence="1">Membrane</location>
        <topology evidence="1">Multi-pass membrane protein</topology>
    </subcellularLocation>
</comment>
<evidence type="ECO:0000313" key="8">
    <source>
        <dbReference type="EMBL" id="KAI9272729.1"/>
    </source>
</evidence>
<evidence type="ECO:0000313" key="9">
    <source>
        <dbReference type="Proteomes" id="UP001209540"/>
    </source>
</evidence>
<dbReference type="InterPro" id="IPR011701">
    <property type="entry name" value="MFS"/>
</dbReference>
<dbReference type="Pfam" id="PF07690">
    <property type="entry name" value="MFS_1"/>
    <property type="match status" value="1"/>
</dbReference>
<dbReference type="PROSITE" id="PS50850">
    <property type="entry name" value="MFS"/>
    <property type="match status" value="1"/>
</dbReference>
<evidence type="ECO:0000256" key="1">
    <source>
        <dbReference type="ARBA" id="ARBA00004141"/>
    </source>
</evidence>
<dbReference type="InterPro" id="IPR036259">
    <property type="entry name" value="MFS_trans_sf"/>
</dbReference>
<evidence type="ECO:0000256" key="3">
    <source>
        <dbReference type="ARBA" id="ARBA00022692"/>
    </source>
</evidence>
<feature type="transmembrane region" description="Helical" evidence="6">
    <location>
        <begin position="462"/>
        <end position="481"/>
    </location>
</feature>
<feature type="transmembrane region" description="Helical" evidence="6">
    <location>
        <begin position="74"/>
        <end position="91"/>
    </location>
</feature>
<evidence type="ECO:0000256" key="5">
    <source>
        <dbReference type="ARBA" id="ARBA00023136"/>
    </source>
</evidence>
<dbReference type="Proteomes" id="UP001209540">
    <property type="component" value="Unassembled WGS sequence"/>
</dbReference>
<feature type="transmembrane region" description="Helical" evidence="6">
    <location>
        <begin position="202"/>
        <end position="225"/>
    </location>
</feature>
<dbReference type="InterPro" id="IPR020846">
    <property type="entry name" value="MFS_dom"/>
</dbReference>
<dbReference type="Gene3D" id="1.20.1250.20">
    <property type="entry name" value="MFS general substrate transporter like domains"/>
    <property type="match status" value="2"/>
</dbReference>
<dbReference type="EMBL" id="JAIXMP010000005">
    <property type="protein sequence ID" value="KAI9272729.1"/>
    <property type="molecule type" value="Genomic_DNA"/>
</dbReference>
<feature type="transmembrane region" description="Helical" evidence="6">
    <location>
        <begin position="372"/>
        <end position="392"/>
    </location>
</feature>
<dbReference type="GO" id="GO:0016020">
    <property type="term" value="C:membrane"/>
    <property type="evidence" value="ECO:0007669"/>
    <property type="project" value="UniProtKB-SubCell"/>
</dbReference>
<comment type="caution">
    <text evidence="8">The sequence shown here is derived from an EMBL/GenBank/DDBJ whole genome shotgun (WGS) entry which is preliminary data.</text>
</comment>
<feature type="transmembrane region" description="Helical" evidence="6">
    <location>
        <begin position="344"/>
        <end position="365"/>
    </location>
</feature>
<name>A0AAD5KJ64_9FUNG</name>
<keyword evidence="3 6" id="KW-0812">Transmembrane</keyword>
<feature type="transmembrane region" description="Helical" evidence="6">
    <location>
        <begin position="398"/>
        <end position="417"/>
    </location>
</feature>
<keyword evidence="4 6" id="KW-1133">Transmembrane helix</keyword>
<dbReference type="PANTHER" id="PTHR43791">
    <property type="entry name" value="PERMEASE-RELATED"/>
    <property type="match status" value="1"/>
</dbReference>